<feature type="compositionally biased region" description="Polar residues" evidence="1">
    <location>
        <begin position="393"/>
        <end position="404"/>
    </location>
</feature>
<dbReference type="OrthoDB" id="3062275at2759"/>
<feature type="region of interest" description="Disordered" evidence="1">
    <location>
        <begin position="353"/>
        <end position="450"/>
    </location>
</feature>
<evidence type="ECO:0000313" key="3">
    <source>
        <dbReference type="Proteomes" id="UP000807469"/>
    </source>
</evidence>
<feature type="compositionally biased region" description="Polar residues" evidence="1">
    <location>
        <begin position="425"/>
        <end position="437"/>
    </location>
</feature>
<feature type="region of interest" description="Disordered" evidence="1">
    <location>
        <begin position="1127"/>
        <end position="1166"/>
    </location>
</feature>
<protein>
    <recommendedName>
        <fullName evidence="4">JmjC domain-containing protein</fullName>
    </recommendedName>
</protein>
<reference evidence="2" key="1">
    <citation type="submission" date="2020-11" db="EMBL/GenBank/DDBJ databases">
        <authorList>
            <consortium name="DOE Joint Genome Institute"/>
            <person name="Ahrendt S."/>
            <person name="Riley R."/>
            <person name="Andreopoulos W."/>
            <person name="Labutti K."/>
            <person name="Pangilinan J."/>
            <person name="Ruiz-Duenas F.J."/>
            <person name="Barrasa J.M."/>
            <person name="Sanchez-Garcia M."/>
            <person name="Camarero S."/>
            <person name="Miyauchi S."/>
            <person name="Serrano A."/>
            <person name="Linde D."/>
            <person name="Babiker R."/>
            <person name="Drula E."/>
            <person name="Ayuso-Fernandez I."/>
            <person name="Pacheco R."/>
            <person name="Padilla G."/>
            <person name="Ferreira P."/>
            <person name="Barriuso J."/>
            <person name="Kellner H."/>
            <person name="Castanera R."/>
            <person name="Alfaro M."/>
            <person name="Ramirez L."/>
            <person name="Pisabarro A.G."/>
            <person name="Kuo A."/>
            <person name="Tritt A."/>
            <person name="Lipzen A."/>
            <person name="He G."/>
            <person name="Yan M."/>
            <person name="Ng V."/>
            <person name="Cullen D."/>
            <person name="Martin F."/>
            <person name="Rosso M.-N."/>
            <person name="Henrissat B."/>
            <person name="Hibbett D."/>
            <person name="Martinez A.T."/>
            <person name="Grigoriev I.V."/>
        </authorList>
    </citation>
    <scope>NUCLEOTIDE SEQUENCE</scope>
    <source>
        <strain evidence="2">CIRM-BRFM 674</strain>
    </source>
</reference>
<proteinExistence type="predicted"/>
<evidence type="ECO:0000256" key="1">
    <source>
        <dbReference type="SAM" id="MobiDB-lite"/>
    </source>
</evidence>
<dbReference type="AlphaFoldDB" id="A0A9P5YR41"/>
<evidence type="ECO:0000313" key="2">
    <source>
        <dbReference type="EMBL" id="KAF9473563.1"/>
    </source>
</evidence>
<gene>
    <name evidence="2" type="ORF">BDN70DRAFT_937335</name>
</gene>
<accession>A0A9P5YR41</accession>
<sequence>MARNLEAFLTELATSLDHEDLRILSLLGNQKAAVRVGHITEKVALNLGEKISNVMSHLRIIDFEMRRLNMGIEPLPIVVRNTMTEKQLGGERTARITDKLFNFRTCINEFVTLVNSIQQTSATSNPVPATAKKSVSHLHNLSYAHGKGKMEVIVNNFRAAAFHLSAIQELAKSPNTKILQENEEMKLFIEEAEGYLKTHGVAQQIVNGYVKSTGVPNVRLPLHLATLLSPITLLFGVDLTVSKVPRSTINSLSVAIGNGHPDVLAQLELEIWRTLMDITEDSSQSACWKAMINLRDSAPLKQIIDLDPLDSVFSFFKSYAMYSPAEVAGSSRIHEIEEEQPSPLRQMITGVEHGQRPVLNKPDVRMGSLPDGSGPDVDDDIADAHGDHDDEIQSTTKSSVSSRRPAQEDICRVLDAVSNPPAAPTITNATESGSTLSAAKPRSPVSPSNTVKDAINKALESNMEQEERLHGESSSNGENIAKLTPRRSGLPNASKPPRNTSKKPKKQAKSKNVSPPIVDEEGNEDIVFVAWNKVLDDFVVPDKNDLKVEDLAPIGATPPILSSDKTFTCWGARGKKFEFRPSAHYSETIDSICGIVGQMEAGYVNGKPPHLCENSDATSMFMIFNYEEYEGLQQNEVQHLLRCGKIIAITGLPSKRRTYKQAVKELAPLHQKTTIQDYTIPPHKLPTRQGTVQELIDAAEPEIHKILNGLSFPRPWAGMSVTSYASDTHALPHVMHGAGAIRRDLPIGEYRFGLVAPHDAWHAWHIDSDGFGTFIETVTGAKLWITASTIGTPDALAFSRIGFFFNKEFDLNKSGKGLFNVQAMVLEEDTKIIMGPGQLHAVYTLAPSVCHGGHFYATAALRRTLVSMIHGFICHQYITNTTHQHFRYLLAAMISFYHSALVLGQIEPSEFDEHHIPNPEDPVVLNDLLIACALGCMMNALSLDTYCANPEVNRDVMTKAEAAEWVKYDVNSMSDKDRRMCCLARGQAMQIVAWLDSSYKVTDPPSGRFSQIFSMLLINVCKTLMDYKFLADSQKISHHANLTFERLQHQVVGLLTFANRSYKCDPTTWKHPLYSLKHSILDCLTEIAVKRRPKSDFEPLSVMGLFDSGETALDKKYALRLNVKEDPVDTQLQKGEKSGDSNDNSNDPESEDELEGARPLKRIRQS</sequence>
<dbReference type="Proteomes" id="UP000807469">
    <property type="component" value="Unassembled WGS sequence"/>
</dbReference>
<keyword evidence="3" id="KW-1185">Reference proteome</keyword>
<name>A0A9P5YR41_9AGAR</name>
<feature type="region of interest" description="Disordered" evidence="1">
    <location>
        <begin position="463"/>
        <end position="518"/>
    </location>
</feature>
<dbReference type="EMBL" id="MU155432">
    <property type="protein sequence ID" value="KAF9473563.1"/>
    <property type="molecule type" value="Genomic_DNA"/>
</dbReference>
<evidence type="ECO:0008006" key="4">
    <source>
        <dbReference type="Google" id="ProtNLM"/>
    </source>
</evidence>
<dbReference type="Gene3D" id="2.60.120.650">
    <property type="entry name" value="Cupin"/>
    <property type="match status" value="1"/>
</dbReference>
<organism evidence="2 3">
    <name type="scientific">Pholiota conissans</name>
    <dbReference type="NCBI Taxonomy" id="109636"/>
    <lineage>
        <taxon>Eukaryota</taxon>
        <taxon>Fungi</taxon>
        <taxon>Dikarya</taxon>
        <taxon>Basidiomycota</taxon>
        <taxon>Agaricomycotina</taxon>
        <taxon>Agaricomycetes</taxon>
        <taxon>Agaricomycetidae</taxon>
        <taxon>Agaricales</taxon>
        <taxon>Agaricineae</taxon>
        <taxon>Strophariaceae</taxon>
        <taxon>Pholiota</taxon>
    </lineage>
</organism>
<feature type="compositionally biased region" description="Basic residues" evidence="1">
    <location>
        <begin position="500"/>
        <end position="509"/>
    </location>
</feature>
<comment type="caution">
    <text evidence="2">The sequence shown here is derived from an EMBL/GenBank/DDBJ whole genome shotgun (WGS) entry which is preliminary data.</text>
</comment>